<keyword evidence="1" id="KW-1133">Transmembrane helix</keyword>
<evidence type="ECO:0000313" key="2">
    <source>
        <dbReference type="EMBL" id="EXC25840.1"/>
    </source>
</evidence>
<reference evidence="3" key="1">
    <citation type="submission" date="2013-01" db="EMBL/GenBank/DDBJ databases">
        <title>Draft Genome Sequence of a Mulberry Tree, Morus notabilis C.K. Schneid.</title>
        <authorList>
            <person name="He N."/>
            <person name="Zhao S."/>
        </authorList>
    </citation>
    <scope>NUCLEOTIDE SEQUENCE</scope>
</reference>
<protein>
    <recommendedName>
        <fullName evidence="4">Transmembrane protein</fullName>
    </recommendedName>
</protein>
<dbReference type="EMBL" id="KE346086">
    <property type="protein sequence ID" value="EXC25840.1"/>
    <property type="molecule type" value="Genomic_DNA"/>
</dbReference>
<dbReference type="Proteomes" id="UP000030645">
    <property type="component" value="Unassembled WGS sequence"/>
</dbReference>
<accession>W9SFJ5</accession>
<gene>
    <name evidence="2" type="ORF">L484_019474</name>
</gene>
<dbReference type="AlphaFoldDB" id="W9SFJ5"/>
<keyword evidence="1" id="KW-0472">Membrane</keyword>
<evidence type="ECO:0008006" key="4">
    <source>
        <dbReference type="Google" id="ProtNLM"/>
    </source>
</evidence>
<sequence>MDAQLGEGFSMLSVCSRIGLGWIVVGKSGRMVLGYAWICRGLGSFGCRPSRCGDGQVGAIDEFRWAGERSWVVEASWWLALRGLRHVLRCGGRALELYLVLILCYVFVFSFGVLIIKEVVVLTPPSVDYDPYPVE</sequence>
<evidence type="ECO:0000313" key="3">
    <source>
        <dbReference type="Proteomes" id="UP000030645"/>
    </source>
</evidence>
<proteinExistence type="predicted"/>
<feature type="transmembrane region" description="Helical" evidence="1">
    <location>
        <begin position="95"/>
        <end position="116"/>
    </location>
</feature>
<keyword evidence="1" id="KW-0812">Transmembrane</keyword>
<organism evidence="2 3">
    <name type="scientific">Morus notabilis</name>
    <dbReference type="NCBI Taxonomy" id="981085"/>
    <lineage>
        <taxon>Eukaryota</taxon>
        <taxon>Viridiplantae</taxon>
        <taxon>Streptophyta</taxon>
        <taxon>Embryophyta</taxon>
        <taxon>Tracheophyta</taxon>
        <taxon>Spermatophyta</taxon>
        <taxon>Magnoliopsida</taxon>
        <taxon>eudicotyledons</taxon>
        <taxon>Gunneridae</taxon>
        <taxon>Pentapetalae</taxon>
        <taxon>rosids</taxon>
        <taxon>fabids</taxon>
        <taxon>Rosales</taxon>
        <taxon>Moraceae</taxon>
        <taxon>Moreae</taxon>
        <taxon>Morus</taxon>
    </lineage>
</organism>
<keyword evidence="3" id="KW-1185">Reference proteome</keyword>
<name>W9SFJ5_9ROSA</name>
<evidence type="ECO:0000256" key="1">
    <source>
        <dbReference type="SAM" id="Phobius"/>
    </source>
</evidence>